<comment type="caution">
    <text evidence="5">The sequence shown here is derived from an EMBL/GenBank/DDBJ whole genome shotgun (WGS) entry which is preliminary data.</text>
</comment>
<feature type="compositionally biased region" description="Polar residues" evidence="3">
    <location>
        <begin position="1"/>
        <end position="14"/>
    </location>
</feature>
<feature type="compositionally biased region" description="Low complexity" evidence="3">
    <location>
        <begin position="22"/>
        <end position="34"/>
    </location>
</feature>
<dbReference type="PANTHER" id="PTHR11019:SF199">
    <property type="entry name" value="HTH-TYPE TRANSCRIPTIONAL REGULATOR NIMR"/>
    <property type="match status" value="1"/>
</dbReference>
<accession>A0ABU9GIR3</accession>
<dbReference type="Pfam" id="PF12833">
    <property type="entry name" value="HTH_18"/>
    <property type="match status" value="1"/>
</dbReference>
<keyword evidence="1" id="KW-0805">Transcription regulation</keyword>
<dbReference type="EMBL" id="JBAKAP010000018">
    <property type="protein sequence ID" value="MEL0618017.1"/>
    <property type="molecule type" value="Genomic_DNA"/>
</dbReference>
<feature type="region of interest" description="Disordered" evidence="3">
    <location>
        <begin position="1"/>
        <end position="34"/>
    </location>
</feature>
<dbReference type="InterPro" id="IPR011051">
    <property type="entry name" value="RmlC_Cupin_sf"/>
</dbReference>
<dbReference type="Gene3D" id="1.10.10.60">
    <property type="entry name" value="Homeodomain-like"/>
    <property type="match status" value="1"/>
</dbReference>
<dbReference type="SUPFAM" id="SSF51182">
    <property type="entry name" value="RmlC-like cupins"/>
    <property type="match status" value="1"/>
</dbReference>
<reference evidence="5 6" key="1">
    <citation type="submission" date="2024-02" db="EMBL/GenBank/DDBJ databases">
        <title>Bacteria isolated from the canopy kelp, Nereocystis luetkeana.</title>
        <authorList>
            <person name="Pfister C.A."/>
            <person name="Younker I.T."/>
            <person name="Light S.H."/>
        </authorList>
    </citation>
    <scope>NUCLEOTIDE SEQUENCE [LARGE SCALE GENOMIC DNA]</scope>
    <source>
        <strain evidence="5 6">TI.5.07</strain>
    </source>
</reference>
<dbReference type="SMART" id="SM00342">
    <property type="entry name" value="HTH_ARAC"/>
    <property type="match status" value="1"/>
</dbReference>
<dbReference type="Proteomes" id="UP001378242">
    <property type="component" value="Unassembled WGS sequence"/>
</dbReference>
<proteinExistence type="predicted"/>
<evidence type="ECO:0000313" key="6">
    <source>
        <dbReference type="Proteomes" id="UP001378242"/>
    </source>
</evidence>
<evidence type="ECO:0000256" key="1">
    <source>
        <dbReference type="ARBA" id="ARBA00023015"/>
    </source>
</evidence>
<evidence type="ECO:0000259" key="4">
    <source>
        <dbReference type="PROSITE" id="PS01124"/>
    </source>
</evidence>
<evidence type="ECO:0000256" key="2">
    <source>
        <dbReference type="ARBA" id="ARBA00023163"/>
    </source>
</evidence>
<dbReference type="CDD" id="cd06124">
    <property type="entry name" value="cupin_NimR-like_N"/>
    <property type="match status" value="1"/>
</dbReference>
<name>A0ABU9GIR3_COBMA</name>
<dbReference type="InterPro" id="IPR018060">
    <property type="entry name" value="HTH_AraC"/>
</dbReference>
<dbReference type="SUPFAM" id="SSF46689">
    <property type="entry name" value="Homeodomain-like"/>
    <property type="match status" value="1"/>
</dbReference>
<keyword evidence="2" id="KW-0804">Transcription</keyword>
<keyword evidence="6" id="KW-1185">Reference proteome</keyword>
<dbReference type="InterPro" id="IPR009057">
    <property type="entry name" value="Homeodomain-like_sf"/>
</dbReference>
<dbReference type="RefSeq" id="WP_341542708.1">
    <property type="nucleotide sequence ID" value="NZ_JBAKAP010000018.1"/>
</dbReference>
<evidence type="ECO:0000256" key="3">
    <source>
        <dbReference type="SAM" id="MobiDB-lite"/>
    </source>
</evidence>
<feature type="domain" description="HTH araC/xylS-type" evidence="4">
    <location>
        <begin position="193"/>
        <end position="290"/>
    </location>
</feature>
<evidence type="ECO:0000313" key="5">
    <source>
        <dbReference type="EMBL" id="MEL0618017.1"/>
    </source>
</evidence>
<sequence>MSATSSRTSATPISLATRDATSSSGVASGHSSVPFSSSVCEHDPDVYEIPASALHVDTGQQVMEVPIHQHRKGQLVIALHGVVTSRVPEGLWMVPPHSGVWIPGNLPHSNHLTRGGRVCHLFIEPGALEMPSHSCTLSISPLLRELVLRLAELPQPYPEQGPTARLVDVLLEELACMPSERLHLPLPEDPRLTRISDALIKTPDDRRTLAEWASELAMSERTLARLIQRDTGLCFSRWRQQLHLVVAIRLLAEGMSVQRVSEDVGYQSVNAFISMFKKLLGTTPARYLQEREQRRSGSDIGDA</sequence>
<gene>
    <name evidence="5" type="ORF">V6243_14405</name>
</gene>
<protein>
    <submittedName>
        <fullName evidence="5">Helix-turn-helix transcriptional regulator</fullName>
    </submittedName>
</protein>
<organism evidence="5 6">
    <name type="scientific">Cobetia marina</name>
    <name type="common">Deleya marina</name>
    <dbReference type="NCBI Taxonomy" id="28258"/>
    <lineage>
        <taxon>Bacteria</taxon>
        <taxon>Pseudomonadati</taxon>
        <taxon>Pseudomonadota</taxon>
        <taxon>Gammaproteobacteria</taxon>
        <taxon>Oceanospirillales</taxon>
        <taxon>Halomonadaceae</taxon>
        <taxon>Cobetia</taxon>
    </lineage>
</organism>
<dbReference type="PROSITE" id="PS01124">
    <property type="entry name" value="HTH_ARAC_FAMILY_2"/>
    <property type="match status" value="1"/>
</dbReference>
<dbReference type="PANTHER" id="PTHR11019">
    <property type="entry name" value="HTH-TYPE TRANSCRIPTIONAL REGULATOR NIMR"/>
    <property type="match status" value="1"/>
</dbReference>